<evidence type="ECO:0000313" key="4">
    <source>
        <dbReference type="Proteomes" id="UP001651050"/>
    </source>
</evidence>
<gene>
    <name evidence="3" type="ORF">M1843_10905</name>
</gene>
<comment type="caution">
    <text evidence="3">The sequence shown here is derived from an EMBL/GenBank/DDBJ whole genome shotgun (WGS) entry which is preliminary data.</text>
</comment>
<dbReference type="InterPro" id="IPR002678">
    <property type="entry name" value="DUF34/NIF3"/>
</dbReference>
<protein>
    <recommendedName>
        <fullName evidence="2">GTP cyclohydrolase 1 type 2 homolog</fullName>
    </recommendedName>
</protein>
<proteinExistence type="inferred from homology"/>
<accession>A0ABT0J474</accession>
<comment type="similarity">
    <text evidence="1">Belongs to the GTP cyclohydrolase I type 2/NIF3 family.</text>
</comment>
<evidence type="ECO:0000313" key="3">
    <source>
        <dbReference type="EMBL" id="MCK9794252.1"/>
    </source>
</evidence>
<evidence type="ECO:0000256" key="2">
    <source>
        <dbReference type="ARBA" id="ARBA00022112"/>
    </source>
</evidence>
<dbReference type="Proteomes" id="UP001651050">
    <property type="component" value="Unassembled WGS sequence"/>
</dbReference>
<sequence length="293" mass="30390">MTTSTSTGYAPGRPQDPTLTAACLVARAATALAVPRRPTTVDGLVDGDPAAVVRGVAVTTLATLAVLERAVEAGANVVVTHEPPSYDHTGEGTRDLEADGDPVLAAKRAFVAAHGLVLWRAHDAWHDRRPDPVTAAAARALGWTPDPHAAVDAPAVYDVAPTTLAALATHVATALDARTARYVGDPDQPVRRVGLDVGFRGFAGNRALLRRDDVDVVVVGEAHEWEAQSYAVDAAHLGTTGRGAPKGLVVAGHLPSEQAGMAAFAGWLRDVVPEVPVTFLPTPDLARPAPRAG</sequence>
<keyword evidence="4" id="KW-1185">Reference proteome</keyword>
<dbReference type="SUPFAM" id="SSF102705">
    <property type="entry name" value="NIF3 (NGG1p interacting factor 3)-like"/>
    <property type="match status" value="1"/>
</dbReference>
<reference evidence="3 4" key="1">
    <citation type="submission" date="2022-02" db="EMBL/GenBank/DDBJ databases">
        <title>The car tank lid bacteriome: a reservoir of bacteria with potential in bioremediation of fuel.</title>
        <authorList>
            <person name="Vidal-Verdu A."/>
            <person name="Gomez-Martinez D."/>
            <person name="Latorre-Perez A."/>
            <person name="Pereto J."/>
            <person name="Porcar M."/>
        </authorList>
    </citation>
    <scope>NUCLEOTIDE SEQUENCE [LARGE SCALE GENOMIC DNA]</scope>
    <source>
        <strain evidence="3 4">4D.3</strain>
    </source>
</reference>
<name>A0ABT0J474_9MICO</name>
<dbReference type="Pfam" id="PF01784">
    <property type="entry name" value="DUF34_NIF3"/>
    <property type="match status" value="1"/>
</dbReference>
<evidence type="ECO:0000256" key="1">
    <source>
        <dbReference type="ARBA" id="ARBA00006964"/>
    </source>
</evidence>
<dbReference type="EMBL" id="JALQCY010000003">
    <property type="protein sequence ID" value="MCK9794252.1"/>
    <property type="molecule type" value="Genomic_DNA"/>
</dbReference>
<organism evidence="3 4">
    <name type="scientific">Isoptericola peretonis</name>
    <dbReference type="NCBI Taxonomy" id="2918523"/>
    <lineage>
        <taxon>Bacteria</taxon>
        <taxon>Bacillati</taxon>
        <taxon>Actinomycetota</taxon>
        <taxon>Actinomycetes</taxon>
        <taxon>Micrococcales</taxon>
        <taxon>Promicromonosporaceae</taxon>
        <taxon>Isoptericola</taxon>
    </lineage>
</organism>
<dbReference type="InterPro" id="IPR036069">
    <property type="entry name" value="DUF34/NIF3_sf"/>
</dbReference>
<dbReference type="RefSeq" id="WP_416344098.1">
    <property type="nucleotide sequence ID" value="NZ_JALQCY010000003.1"/>
</dbReference>
<dbReference type="Gene3D" id="3.40.1390.30">
    <property type="entry name" value="NIF3 (NGG1p interacting factor 3)-like"/>
    <property type="match status" value="2"/>
</dbReference>